<reference evidence="1" key="1">
    <citation type="submission" date="2018-03" db="EMBL/GenBank/DDBJ databases">
        <authorList>
            <person name="Guldener U."/>
        </authorList>
    </citation>
    <scope>NUCLEOTIDE SEQUENCE</scope>
</reference>
<dbReference type="Proteomes" id="UP001187682">
    <property type="component" value="Unassembled WGS sequence"/>
</dbReference>
<name>A0AAE8SY83_9PEZI</name>
<keyword evidence="2" id="KW-1185">Reference proteome</keyword>
<accession>A0AAE8SY83</accession>
<sequence length="220" mass="24775">MGTARENLKAAQVSALNAGSLQPTVIIIGTTNCITNLDLGENDEVQVKPSSTAKYVVVPPFSNGRNQVQDERIVERLFNELRIPKGTTSDPTRALYLHDYSNTDDDTQHQQLPFASALIGKGCDTVARLVLGRVRKTEKAEKIARRWRKKFKSPRPPVDRVIEDKDDGDKGANFGEFVECWLKDGGLNGKRIQFERDMQDNNDVKLTDLWKAIEKRNRHG</sequence>
<organism evidence="1 2">
    <name type="scientific">Cephalotrichum gorgonifer</name>
    <dbReference type="NCBI Taxonomy" id="2041049"/>
    <lineage>
        <taxon>Eukaryota</taxon>
        <taxon>Fungi</taxon>
        <taxon>Dikarya</taxon>
        <taxon>Ascomycota</taxon>
        <taxon>Pezizomycotina</taxon>
        <taxon>Sordariomycetes</taxon>
        <taxon>Hypocreomycetidae</taxon>
        <taxon>Microascales</taxon>
        <taxon>Microascaceae</taxon>
        <taxon>Cephalotrichum</taxon>
    </lineage>
</organism>
<dbReference type="EMBL" id="ONZQ02000011">
    <property type="protein sequence ID" value="SPO04772.1"/>
    <property type="molecule type" value="Genomic_DNA"/>
</dbReference>
<dbReference type="AlphaFoldDB" id="A0AAE8SY83"/>
<comment type="caution">
    <text evidence="1">The sequence shown here is derived from an EMBL/GenBank/DDBJ whole genome shotgun (WGS) entry which is preliminary data.</text>
</comment>
<evidence type="ECO:0000313" key="2">
    <source>
        <dbReference type="Proteomes" id="UP001187682"/>
    </source>
</evidence>
<protein>
    <submittedName>
        <fullName evidence="1">Uncharacterized protein</fullName>
    </submittedName>
</protein>
<proteinExistence type="predicted"/>
<gene>
    <name evidence="1" type="ORF">DNG_07457</name>
</gene>
<evidence type="ECO:0000313" key="1">
    <source>
        <dbReference type="EMBL" id="SPO04772.1"/>
    </source>
</evidence>